<gene>
    <name evidence="2" type="ORF">CBR_g21262</name>
</gene>
<sequence>MAPRGQSQLKRLNGGSDEGGGGQSGRGHVLKSKRPCGDGSEGAMGGQGGEDVSAVEIPSTGMPTLGFGRDDVSRVHFQALAALGVLGIGHGGGSGSVRSQGIVISESAPQTPVTSMATIVFVVECADKGPVNAPQGCHVEPSNRNTVGGSAREVVTLSSAGSGAVHGPSTAAGKRGSGEVGRKDERRDGTPRPNDENDESLRMMKKKTRWIFRSSSRSDGFARAESYVVVNYPTDLARAAWQTVEWSRVVLPSVVYHTLALRMDIPLWYEGVYIEDRPEDNDMAAHQESTVLHLVSCFHDALRGSQWSDNEKMSQSRLSRFGDAFRLLLATCMWIMRIGGDDVGSHEEALYFSQLVAKPKLMAVGSPSFS</sequence>
<evidence type="ECO:0000313" key="3">
    <source>
        <dbReference type="Proteomes" id="UP000265515"/>
    </source>
</evidence>
<feature type="compositionally biased region" description="Gly residues" evidence="1">
    <location>
        <begin position="16"/>
        <end position="25"/>
    </location>
</feature>
<dbReference type="AlphaFoldDB" id="A0A388L1B6"/>
<feature type="compositionally biased region" description="Polar residues" evidence="1">
    <location>
        <begin position="1"/>
        <end position="10"/>
    </location>
</feature>
<organism evidence="2 3">
    <name type="scientific">Chara braunii</name>
    <name type="common">Braun's stonewort</name>
    <dbReference type="NCBI Taxonomy" id="69332"/>
    <lineage>
        <taxon>Eukaryota</taxon>
        <taxon>Viridiplantae</taxon>
        <taxon>Streptophyta</taxon>
        <taxon>Charophyceae</taxon>
        <taxon>Charales</taxon>
        <taxon>Characeae</taxon>
        <taxon>Chara</taxon>
    </lineage>
</organism>
<feature type="compositionally biased region" description="Basic and acidic residues" evidence="1">
    <location>
        <begin position="176"/>
        <end position="202"/>
    </location>
</feature>
<evidence type="ECO:0000313" key="2">
    <source>
        <dbReference type="EMBL" id="GBG76022.1"/>
    </source>
</evidence>
<reference evidence="2 3" key="1">
    <citation type="journal article" date="2018" name="Cell">
        <title>The Chara Genome: Secondary Complexity and Implications for Plant Terrestrialization.</title>
        <authorList>
            <person name="Nishiyama T."/>
            <person name="Sakayama H."/>
            <person name="Vries J.D."/>
            <person name="Buschmann H."/>
            <person name="Saint-Marcoux D."/>
            <person name="Ullrich K.K."/>
            <person name="Haas F.B."/>
            <person name="Vanderstraeten L."/>
            <person name="Becker D."/>
            <person name="Lang D."/>
            <person name="Vosolsobe S."/>
            <person name="Rombauts S."/>
            <person name="Wilhelmsson P.K.I."/>
            <person name="Janitza P."/>
            <person name="Kern R."/>
            <person name="Heyl A."/>
            <person name="Rumpler F."/>
            <person name="Villalobos L.I.A.C."/>
            <person name="Clay J.M."/>
            <person name="Skokan R."/>
            <person name="Toyoda A."/>
            <person name="Suzuki Y."/>
            <person name="Kagoshima H."/>
            <person name="Schijlen E."/>
            <person name="Tajeshwar N."/>
            <person name="Catarino B."/>
            <person name="Hetherington A.J."/>
            <person name="Saltykova A."/>
            <person name="Bonnot C."/>
            <person name="Breuninger H."/>
            <person name="Symeonidi A."/>
            <person name="Radhakrishnan G.V."/>
            <person name="Van Nieuwerburgh F."/>
            <person name="Deforce D."/>
            <person name="Chang C."/>
            <person name="Karol K.G."/>
            <person name="Hedrich R."/>
            <person name="Ulvskov P."/>
            <person name="Glockner G."/>
            <person name="Delwiche C.F."/>
            <person name="Petrasek J."/>
            <person name="Van de Peer Y."/>
            <person name="Friml J."/>
            <person name="Beilby M."/>
            <person name="Dolan L."/>
            <person name="Kohara Y."/>
            <person name="Sugano S."/>
            <person name="Fujiyama A."/>
            <person name="Delaux P.-M."/>
            <person name="Quint M."/>
            <person name="TheiBen G."/>
            <person name="Hagemann M."/>
            <person name="Harholt J."/>
            <person name="Dunand C."/>
            <person name="Zachgo S."/>
            <person name="Langdale J."/>
            <person name="Maumus F."/>
            <person name="Straeten D.V.D."/>
            <person name="Gould S.B."/>
            <person name="Rensing S.A."/>
        </authorList>
    </citation>
    <scope>NUCLEOTIDE SEQUENCE [LARGE SCALE GENOMIC DNA]</scope>
    <source>
        <strain evidence="2 3">S276</strain>
    </source>
</reference>
<evidence type="ECO:0000256" key="1">
    <source>
        <dbReference type="SAM" id="MobiDB-lite"/>
    </source>
</evidence>
<keyword evidence="3" id="KW-1185">Reference proteome</keyword>
<protein>
    <submittedName>
        <fullName evidence="2">Uncharacterized protein</fullName>
    </submittedName>
</protein>
<feature type="compositionally biased region" description="Gly residues" evidence="1">
    <location>
        <begin position="39"/>
        <end position="49"/>
    </location>
</feature>
<feature type="region of interest" description="Disordered" evidence="1">
    <location>
        <begin position="1"/>
        <end position="52"/>
    </location>
</feature>
<accession>A0A388L1B6</accession>
<dbReference type="EMBL" id="BFEA01000235">
    <property type="protein sequence ID" value="GBG76022.1"/>
    <property type="molecule type" value="Genomic_DNA"/>
</dbReference>
<proteinExistence type="predicted"/>
<dbReference type="Proteomes" id="UP000265515">
    <property type="component" value="Unassembled WGS sequence"/>
</dbReference>
<dbReference type="Gramene" id="GBG76022">
    <property type="protein sequence ID" value="GBG76022"/>
    <property type="gene ID" value="CBR_g21262"/>
</dbReference>
<comment type="caution">
    <text evidence="2">The sequence shown here is derived from an EMBL/GenBank/DDBJ whole genome shotgun (WGS) entry which is preliminary data.</text>
</comment>
<feature type="region of interest" description="Disordered" evidence="1">
    <location>
        <begin position="159"/>
        <end position="202"/>
    </location>
</feature>
<name>A0A388L1B6_CHABU</name>